<evidence type="ECO:0000313" key="3">
    <source>
        <dbReference type="Proteomes" id="UP001321741"/>
    </source>
</evidence>
<keyword evidence="1" id="KW-0732">Signal</keyword>
<keyword evidence="3" id="KW-1185">Reference proteome</keyword>
<dbReference type="Proteomes" id="UP001321741">
    <property type="component" value="Chromosome"/>
</dbReference>
<feature type="chain" id="PRO_5045391233" description="Lactococcin 972 family bacteriocin" evidence="1">
    <location>
        <begin position="30"/>
        <end position="99"/>
    </location>
</feature>
<sequence length="99" mass="10728">MKNKFTKATALSLAIFSLGSAIQAAPVLAQTVYYKGSRINWDYGRRMGAWSYSNVSSHKYSHSATANSSWSGWKSAGTTADAQQFVGTGTAYGYWDARG</sequence>
<dbReference type="RefSeq" id="WP_317637470.1">
    <property type="nucleotide sequence ID" value="NZ_AP026803.1"/>
</dbReference>
<feature type="signal peptide" evidence="1">
    <location>
        <begin position="1"/>
        <end position="29"/>
    </location>
</feature>
<organism evidence="2 3">
    <name type="scientific">Lactobacillus xylocopicola</name>
    <dbReference type="NCBI Taxonomy" id="2976676"/>
    <lineage>
        <taxon>Bacteria</taxon>
        <taxon>Bacillati</taxon>
        <taxon>Bacillota</taxon>
        <taxon>Bacilli</taxon>
        <taxon>Lactobacillales</taxon>
        <taxon>Lactobacillaceae</taxon>
        <taxon>Lactobacillus</taxon>
    </lineage>
</organism>
<protein>
    <recommendedName>
        <fullName evidence="4">Lactococcin 972 family bacteriocin</fullName>
    </recommendedName>
</protein>
<name>A0ABN6SNL2_9LACO</name>
<gene>
    <name evidence="2" type="ORF">KIM322_15150</name>
</gene>
<evidence type="ECO:0008006" key="4">
    <source>
        <dbReference type="Google" id="ProtNLM"/>
    </source>
</evidence>
<reference evidence="2 3" key="1">
    <citation type="journal article" date="2023" name="Microbiol. Spectr.">
        <title>Symbiosis of Carpenter Bees with Uncharacterized Lactic Acid Bacteria Showing NAD Auxotrophy.</title>
        <authorList>
            <person name="Kawasaki S."/>
            <person name="Ozawa K."/>
            <person name="Mori T."/>
            <person name="Yamamoto A."/>
            <person name="Ito M."/>
            <person name="Ohkuma M."/>
            <person name="Sakamoto M."/>
            <person name="Matsutani M."/>
        </authorList>
    </citation>
    <scope>NUCLEOTIDE SEQUENCE [LARGE SCALE GENOMIC DNA]</scope>
    <source>
        <strain evidence="2 3">Kim32-2</strain>
    </source>
</reference>
<proteinExistence type="predicted"/>
<accession>A0ABN6SNL2</accession>
<evidence type="ECO:0000256" key="1">
    <source>
        <dbReference type="SAM" id="SignalP"/>
    </source>
</evidence>
<evidence type="ECO:0000313" key="2">
    <source>
        <dbReference type="EMBL" id="BDR61254.1"/>
    </source>
</evidence>
<dbReference type="EMBL" id="AP026803">
    <property type="protein sequence ID" value="BDR61254.1"/>
    <property type="molecule type" value="Genomic_DNA"/>
</dbReference>